<dbReference type="SUPFAM" id="SSF52047">
    <property type="entry name" value="RNI-like"/>
    <property type="match status" value="1"/>
</dbReference>
<evidence type="ECO:0000256" key="8">
    <source>
        <dbReference type="ARBA" id="ARBA00022989"/>
    </source>
</evidence>
<dbReference type="InterPro" id="IPR055414">
    <property type="entry name" value="LRR_R13L4/SHOC2-like"/>
</dbReference>
<keyword evidence="3" id="KW-1003">Cell membrane</keyword>
<evidence type="ECO:0000313" key="15">
    <source>
        <dbReference type="Proteomes" id="UP000326396"/>
    </source>
</evidence>
<evidence type="ECO:0000256" key="2">
    <source>
        <dbReference type="ARBA" id="ARBA00009592"/>
    </source>
</evidence>
<dbReference type="AlphaFoldDB" id="A0A5N6NTX2"/>
<comment type="caution">
    <text evidence="14">The sequence shown here is derived from an EMBL/GenBank/DDBJ whole genome shotgun (WGS) entry which is preliminary data.</text>
</comment>
<feature type="domain" description="Disease resistance R13L4/SHOC-2-like LRR" evidence="13">
    <location>
        <begin position="67"/>
        <end position="180"/>
    </location>
</feature>
<accession>A0A5N6NTX2</accession>
<comment type="subcellular location">
    <subcellularLocation>
        <location evidence="1">Cell membrane</location>
        <topology evidence="1">Single-pass type I membrane protein</topology>
    </subcellularLocation>
</comment>
<keyword evidence="11" id="KW-0325">Glycoprotein</keyword>
<name>A0A5N6NTX2_9ASTR</name>
<evidence type="ECO:0000259" key="13">
    <source>
        <dbReference type="Pfam" id="PF23598"/>
    </source>
</evidence>
<evidence type="ECO:0000256" key="5">
    <source>
        <dbReference type="ARBA" id="ARBA00022692"/>
    </source>
</evidence>
<evidence type="ECO:0000256" key="12">
    <source>
        <dbReference type="SAM" id="Phobius"/>
    </source>
</evidence>
<dbReference type="FunFam" id="3.80.10.10:FF:000095">
    <property type="entry name" value="LRR receptor-like serine/threonine-protein kinase GSO1"/>
    <property type="match status" value="1"/>
</dbReference>
<proteinExistence type="inferred from homology"/>
<dbReference type="GO" id="GO:0006952">
    <property type="term" value="P:defense response"/>
    <property type="evidence" value="ECO:0007669"/>
    <property type="project" value="UniProtKB-ARBA"/>
</dbReference>
<dbReference type="EMBL" id="SZYD01000009">
    <property type="protein sequence ID" value="KAD5318156.1"/>
    <property type="molecule type" value="Genomic_DNA"/>
</dbReference>
<keyword evidence="5 12" id="KW-0812">Transmembrane</keyword>
<dbReference type="InterPro" id="IPR001611">
    <property type="entry name" value="Leu-rich_rpt"/>
</dbReference>
<dbReference type="Pfam" id="PF23598">
    <property type="entry name" value="LRR_14"/>
    <property type="match status" value="1"/>
</dbReference>
<dbReference type="PRINTS" id="PR00019">
    <property type="entry name" value="LEURICHRPT"/>
</dbReference>
<evidence type="ECO:0000256" key="3">
    <source>
        <dbReference type="ARBA" id="ARBA00022475"/>
    </source>
</evidence>
<sequence>MVHQENASSDVASFQKFDSWRKITSNSSNDYGGSDCCLWDGVVCNDADQVIGLDLSQSFIRGTIDSNSTLFNLVHLQMLNLSMNDFAKSRIPSEIGCLQNLRSLDLSSSSFSGQIPSEIVHLVHLSSLHLSWNTLKLESPSLETLVQNLTRLEELHLAGIDISSSVPSFLANLSLLRSIHLEDCQLRDEFPVTLFQLPQLKFVSMAKNPKLVGSLHAFHSNTILEHLDLGSTGFSGSIPGSLSNMTQLSHLNLGQNQLTGLVPSLENLSKLIFLDLSDNHFKNEKLPDWLSKLSKLNELRLDRMSIHDEIPLSLANLTILSIISITDNYIFDHIQTSFMNLTQLSVIDFGRNQFYGQISRSFSNFKNLQYLGLDHNNFSGRADLDTFLGLNKLETLYLSYNKISFFATNNYTNGTLPKLKNLGLSSCNLKEFPGFLRFQNKMVGLFLYENKIRGLVPKWIWNNSLETLHLIGLSNNFITGFHGYPKFLPWFHLQSFEMSYNQLQGQLPVSSSTAIVYDVSNNNLTGEIPLSMCEAKSLQVLDLSSNYMTGTIPTCLGNLSNSLLFLSLKRNNFHGPIRITFSHGSPLKRIDLSENRFTGRIQKSLAKCTKLEFLSLGDNFLEDVFPFWLGILAELRVLILRSNRLYGGIQGPMRISSQYFHKLRIIDLSNNRLNGQLPDEFFQTWNGIKSANLGKSSAMGFDIPFNQLVPFDYPYSMTITDKGVKRDFQKVLNIFTSIDLSCNNFEGKIPQSLQDLHGLESLNLSNNHLIGRILPSLQNLKNLESLDLSRNKLSGEIPQQLSLLGFLEIFNVSFNNLDGRIPQGKQFDTFDNSSYKGNPRLCGQPLSKSCQSVKTSSTTSNQSESLMPSDWMVIFLGVGSGFIIGIVIGNLLYATCLFERFMLRKDICIRPLSNTNMNQRLSNRYRN</sequence>
<dbReference type="GO" id="GO:0051707">
    <property type="term" value="P:response to other organism"/>
    <property type="evidence" value="ECO:0007669"/>
    <property type="project" value="UniProtKB-ARBA"/>
</dbReference>
<evidence type="ECO:0000256" key="11">
    <source>
        <dbReference type="ARBA" id="ARBA00023180"/>
    </source>
</evidence>
<dbReference type="PANTHER" id="PTHR48052">
    <property type="entry name" value="UNNAMED PRODUCT"/>
    <property type="match status" value="1"/>
</dbReference>
<evidence type="ECO:0000256" key="4">
    <source>
        <dbReference type="ARBA" id="ARBA00022614"/>
    </source>
</evidence>
<dbReference type="SMART" id="SM00365">
    <property type="entry name" value="LRR_SD22"/>
    <property type="match status" value="6"/>
</dbReference>
<keyword evidence="6" id="KW-0732">Signal</keyword>
<evidence type="ECO:0000313" key="14">
    <source>
        <dbReference type="EMBL" id="KAD5318156.1"/>
    </source>
</evidence>
<dbReference type="InterPro" id="IPR032675">
    <property type="entry name" value="LRR_dom_sf"/>
</dbReference>
<dbReference type="InterPro" id="IPR003591">
    <property type="entry name" value="Leu-rich_rpt_typical-subtyp"/>
</dbReference>
<keyword evidence="8 12" id="KW-1133">Transmembrane helix</keyword>
<reference evidence="14 15" key="1">
    <citation type="submission" date="2019-05" db="EMBL/GenBank/DDBJ databases">
        <title>Mikania micrantha, genome provides insights into the molecular mechanism of rapid growth.</title>
        <authorList>
            <person name="Liu B."/>
        </authorList>
    </citation>
    <scope>NUCLEOTIDE SEQUENCE [LARGE SCALE GENOMIC DNA]</scope>
    <source>
        <strain evidence="14">NLD-2019</strain>
        <tissue evidence="14">Leaf</tissue>
    </source>
</reference>
<dbReference type="Pfam" id="PF00560">
    <property type="entry name" value="LRR_1"/>
    <property type="match status" value="7"/>
</dbReference>
<dbReference type="PROSITE" id="PS51450">
    <property type="entry name" value="LRR"/>
    <property type="match status" value="3"/>
</dbReference>
<dbReference type="Pfam" id="PF13855">
    <property type="entry name" value="LRR_8"/>
    <property type="match status" value="1"/>
</dbReference>
<evidence type="ECO:0000256" key="1">
    <source>
        <dbReference type="ARBA" id="ARBA00004251"/>
    </source>
</evidence>
<keyword evidence="9 12" id="KW-0472">Membrane</keyword>
<keyword evidence="15" id="KW-1185">Reference proteome</keyword>
<comment type="similarity">
    <text evidence="2">Belongs to the RLP family.</text>
</comment>
<keyword evidence="4" id="KW-0433">Leucine-rich repeat</keyword>
<evidence type="ECO:0000256" key="7">
    <source>
        <dbReference type="ARBA" id="ARBA00022737"/>
    </source>
</evidence>
<dbReference type="OrthoDB" id="442066at2759"/>
<dbReference type="SUPFAM" id="SSF52058">
    <property type="entry name" value="L domain-like"/>
    <property type="match status" value="2"/>
</dbReference>
<keyword evidence="7" id="KW-0677">Repeat</keyword>
<evidence type="ECO:0000256" key="9">
    <source>
        <dbReference type="ARBA" id="ARBA00023136"/>
    </source>
</evidence>
<dbReference type="Proteomes" id="UP000326396">
    <property type="component" value="Linkage Group LG17"/>
</dbReference>
<gene>
    <name evidence="14" type="ORF">E3N88_18102</name>
</gene>
<feature type="transmembrane region" description="Helical" evidence="12">
    <location>
        <begin position="871"/>
        <end position="894"/>
    </location>
</feature>
<dbReference type="Gene3D" id="3.80.10.10">
    <property type="entry name" value="Ribonuclease Inhibitor"/>
    <property type="match status" value="4"/>
</dbReference>
<dbReference type="SMART" id="SM00369">
    <property type="entry name" value="LRR_TYP"/>
    <property type="match status" value="10"/>
</dbReference>
<protein>
    <recommendedName>
        <fullName evidence="13">Disease resistance R13L4/SHOC-2-like LRR domain-containing protein</fullName>
    </recommendedName>
</protein>
<dbReference type="GO" id="GO:0005886">
    <property type="term" value="C:plasma membrane"/>
    <property type="evidence" value="ECO:0007669"/>
    <property type="project" value="UniProtKB-SubCell"/>
</dbReference>
<dbReference type="PANTHER" id="PTHR48052:SF8">
    <property type="entry name" value="LRR RECEPTOR-LIKE SERINE_THREONINE-PROTEIN KINASE FLS2"/>
    <property type="match status" value="1"/>
</dbReference>
<keyword evidence="10" id="KW-0675">Receptor</keyword>
<evidence type="ECO:0000256" key="10">
    <source>
        <dbReference type="ARBA" id="ARBA00023170"/>
    </source>
</evidence>
<dbReference type="FunFam" id="3.80.10.10:FF:000213">
    <property type="entry name" value="Tyrosine-sulfated glycopeptide receptor 1"/>
    <property type="match status" value="1"/>
</dbReference>
<organism evidence="14 15">
    <name type="scientific">Mikania micrantha</name>
    <name type="common">bitter vine</name>
    <dbReference type="NCBI Taxonomy" id="192012"/>
    <lineage>
        <taxon>Eukaryota</taxon>
        <taxon>Viridiplantae</taxon>
        <taxon>Streptophyta</taxon>
        <taxon>Embryophyta</taxon>
        <taxon>Tracheophyta</taxon>
        <taxon>Spermatophyta</taxon>
        <taxon>Magnoliopsida</taxon>
        <taxon>eudicotyledons</taxon>
        <taxon>Gunneridae</taxon>
        <taxon>Pentapetalae</taxon>
        <taxon>asterids</taxon>
        <taxon>campanulids</taxon>
        <taxon>Asterales</taxon>
        <taxon>Asteraceae</taxon>
        <taxon>Asteroideae</taxon>
        <taxon>Heliantheae alliance</taxon>
        <taxon>Eupatorieae</taxon>
        <taxon>Mikania</taxon>
    </lineage>
</organism>
<evidence type="ECO:0000256" key="6">
    <source>
        <dbReference type="ARBA" id="ARBA00022729"/>
    </source>
</evidence>